<proteinExistence type="predicted"/>
<keyword evidence="2" id="KW-0472">Membrane</keyword>
<dbReference type="PANTHER" id="PTHR37488:SF2">
    <property type="entry name" value="DUF1275 DOMAIN-CONTAINING PROTEIN"/>
    <property type="match status" value="1"/>
</dbReference>
<protein>
    <recommendedName>
        <fullName evidence="5">DUF1275 domain protein</fullName>
    </recommendedName>
</protein>
<feature type="transmembrane region" description="Helical" evidence="2">
    <location>
        <begin position="270"/>
        <end position="289"/>
    </location>
</feature>
<comment type="caution">
    <text evidence="3">The sequence shown here is derived from an EMBL/GenBank/DDBJ whole genome shotgun (WGS) entry which is preliminary data.</text>
</comment>
<evidence type="ECO:0000313" key="3">
    <source>
        <dbReference type="EMBL" id="KAL1409719.1"/>
    </source>
</evidence>
<dbReference type="RefSeq" id="XP_069209663.1">
    <property type="nucleotide sequence ID" value="XM_069352245.1"/>
</dbReference>
<reference evidence="3 4" key="1">
    <citation type="submission" date="2023-08" db="EMBL/GenBank/DDBJ databases">
        <title>Annotated Genome Sequence of Vanrija albida AlHP1.</title>
        <authorList>
            <person name="Herzog R."/>
        </authorList>
    </citation>
    <scope>NUCLEOTIDE SEQUENCE [LARGE SCALE GENOMIC DNA]</scope>
    <source>
        <strain evidence="3 4">AlHP1</strain>
    </source>
</reference>
<accession>A0ABR3Q4R2</accession>
<name>A0ABR3Q4R2_9TREE</name>
<gene>
    <name evidence="3" type="ORF">Q8F55_003715</name>
</gene>
<dbReference type="InterPro" id="IPR010699">
    <property type="entry name" value="DUF1275"/>
</dbReference>
<feature type="transmembrane region" description="Helical" evidence="2">
    <location>
        <begin position="156"/>
        <end position="177"/>
    </location>
</feature>
<feature type="transmembrane region" description="Helical" evidence="2">
    <location>
        <begin position="126"/>
        <end position="144"/>
    </location>
</feature>
<dbReference type="Pfam" id="PF06912">
    <property type="entry name" value="DUF1275"/>
    <property type="match status" value="1"/>
</dbReference>
<feature type="transmembrane region" description="Helical" evidence="2">
    <location>
        <begin position="83"/>
        <end position="106"/>
    </location>
</feature>
<dbReference type="EMBL" id="JBBXJM010000003">
    <property type="protein sequence ID" value="KAL1409719.1"/>
    <property type="molecule type" value="Genomic_DNA"/>
</dbReference>
<evidence type="ECO:0008006" key="5">
    <source>
        <dbReference type="Google" id="ProtNLM"/>
    </source>
</evidence>
<evidence type="ECO:0000256" key="2">
    <source>
        <dbReference type="SAM" id="Phobius"/>
    </source>
</evidence>
<keyword evidence="2" id="KW-0812">Transmembrane</keyword>
<sequence>MAHRHSYTYGAVDVDDSLLPSPPPSPGEADALLAPDAHPHAPHTGDLEADAWAARKRQLHARAAWADWLNEDLGPPDMVYSNLVITLSTSMLDAVMFTLFGTFTTNQTGNTVFLTLAALHRGSKKLILTATALGGFFGAGLLFGQLGAWFGHRRRAWVLATMSYQVAVLAAFCFLVSPLAPTAYTPEGEHAWVPMLLSAIQGGPQVVMATNLGVPEMPTAMVTSAYAGLISDTFLFSHTPQVPRDRRIVYLTVFWIGSFLGLGAEQFISAWFASSLACLFKAIALVMIWRSRSAEETRGRHW</sequence>
<feature type="region of interest" description="Disordered" evidence="1">
    <location>
        <begin position="14"/>
        <end position="40"/>
    </location>
</feature>
<keyword evidence="2" id="KW-1133">Transmembrane helix</keyword>
<evidence type="ECO:0000313" key="4">
    <source>
        <dbReference type="Proteomes" id="UP001565368"/>
    </source>
</evidence>
<dbReference type="PANTHER" id="PTHR37488">
    <property type="entry name" value="DUF1275 DOMAIN-CONTAINING PROTEIN"/>
    <property type="match status" value="1"/>
</dbReference>
<keyword evidence="4" id="KW-1185">Reference proteome</keyword>
<evidence type="ECO:0000256" key="1">
    <source>
        <dbReference type="SAM" id="MobiDB-lite"/>
    </source>
</evidence>
<dbReference type="GeneID" id="95984758"/>
<organism evidence="3 4">
    <name type="scientific">Vanrija albida</name>
    <dbReference type="NCBI Taxonomy" id="181172"/>
    <lineage>
        <taxon>Eukaryota</taxon>
        <taxon>Fungi</taxon>
        <taxon>Dikarya</taxon>
        <taxon>Basidiomycota</taxon>
        <taxon>Agaricomycotina</taxon>
        <taxon>Tremellomycetes</taxon>
        <taxon>Trichosporonales</taxon>
        <taxon>Trichosporonaceae</taxon>
        <taxon>Vanrija</taxon>
    </lineage>
</organism>
<dbReference type="Proteomes" id="UP001565368">
    <property type="component" value="Unassembled WGS sequence"/>
</dbReference>